<comment type="subcellular location">
    <subcellularLocation>
        <location evidence="1">Endoplasmic reticulum</location>
    </subcellularLocation>
</comment>
<dbReference type="EMBL" id="AKAU01000052">
    <property type="protein sequence ID" value="EIN01862.1"/>
    <property type="molecule type" value="Genomic_DNA"/>
</dbReference>
<gene>
    <name evidence="7" type="ORF">C2L64_26785</name>
    <name evidence="8" type="ORF">WQE_07067</name>
</gene>
<evidence type="ECO:0000313" key="9">
    <source>
        <dbReference type="Proteomes" id="UP000004980"/>
    </source>
</evidence>
<evidence type="ECO:0000313" key="10">
    <source>
        <dbReference type="Proteomes" id="UP000236649"/>
    </source>
</evidence>
<sequence length="161" mass="18251">MIFLTVGTQMPFDRLVRLTDCWAEKHPEVKVFAQICNGACTPVNINYSAFLSREEMERLTTEATLVISHAGMGSILTARRLRKPIVVVPRQHRLNEHRNDHQIDTARSLEGLVGMHVCWQESEFDEIIKSALEGAQRLDFDRQDRGSSDLSSCLAAWVNAQ</sequence>
<dbReference type="Pfam" id="PF04101">
    <property type="entry name" value="Glyco_tran_28_C"/>
    <property type="match status" value="1"/>
</dbReference>
<evidence type="ECO:0000256" key="3">
    <source>
        <dbReference type="ARBA" id="ARBA00022676"/>
    </source>
</evidence>
<dbReference type="InterPro" id="IPR007235">
    <property type="entry name" value="Glyco_trans_28_C"/>
</dbReference>
<organism evidence="7 10">
    <name type="scientific">Paraburkholderia hospita</name>
    <dbReference type="NCBI Taxonomy" id="169430"/>
    <lineage>
        <taxon>Bacteria</taxon>
        <taxon>Pseudomonadati</taxon>
        <taxon>Pseudomonadota</taxon>
        <taxon>Betaproteobacteria</taxon>
        <taxon>Burkholderiales</taxon>
        <taxon>Burkholderiaceae</taxon>
        <taxon>Paraburkholderia</taxon>
    </lineage>
</organism>
<reference evidence="8 9" key="1">
    <citation type="journal article" date="2012" name="J. Bacteriol.">
        <title>Draft Genome Sequence of the Soil Bacterium Burkholderia terrae Strain BS001, Which Interacts with Fungal Surface Structures.</title>
        <authorList>
            <person name="Nazir R."/>
            <person name="Hansen M.A."/>
            <person name="Sorensen S."/>
            <person name="van Elsas J.D."/>
        </authorList>
    </citation>
    <scope>NUCLEOTIDE SEQUENCE [LARGE SCALE GENOMIC DNA]</scope>
    <source>
        <strain evidence="8 9">BS001</strain>
    </source>
</reference>
<name>A0AAN1MLU1_9BURK</name>
<dbReference type="KEGG" id="phs:C2L64_26785"/>
<dbReference type="GO" id="GO:0006488">
    <property type="term" value="P:dolichol-linked oligosaccharide biosynthetic process"/>
    <property type="evidence" value="ECO:0007669"/>
    <property type="project" value="InterPro"/>
</dbReference>
<dbReference type="Proteomes" id="UP000004980">
    <property type="component" value="Unassembled WGS sequence"/>
</dbReference>
<dbReference type="AlphaFoldDB" id="A0AAN1MLU1"/>
<dbReference type="GeneID" id="55531919"/>
<evidence type="ECO:0000256" key="2">
    <source>
        <dbReference type="ARBA" id="ARBA00006962"/>
    </source>
</evidence>
<evidence type="ECO:0000313" key="8">
    <source>
        <dbReference type="EMBL" id="EIN01862.1"/>
    </source>
</evidence>
<keyword evidence="4 7" id="KW-0808">Transferase</keyword>
<evidence type="ECO:0000313" key="7">
    <source>
        <dbReference type="EMBL" id="AUT71846.1"/>
    </source>
</evidence>
<keyword evidence="3" id="KW-0328">Glycosyltransferase</keyword>
<evidence type="ECO:0000256" key="1">
    <source>
        <dbReference type="ARBA" id="ARBA00004240"/>
    </source>
</evidence>
<reference evidence="7 10" key="2">
    <citation type="submission" date="2018-01" db="EMBL/GenBank/DDBJ databases">
        <title>Species boundaries and ecological features among Paraburkholderia terrae DSMZ17804T, P. hospita DSMZ17164T and P. caribensis DSMZ13236T.</title>
        <authorList>
            <person name="Pratama A.A."/>
        </authorList>
    </citation>
    <scope>NUCLEOTIDE SEQUENCE [LARGE SCALE GENOMIC DNA]</scope>
    <source>
        <strain evidence="7 10">DSM 17164</strain>
    </source>
</reference>
<comment type="similarity">
    <text evidence="2">Belongs to the glycosyltransferase 28 family.</text>
</comment>
<dbReference type="PANTHER" id="PTHR12867">
    <property type="entry name" value="GLYCOSYL TRANSFERASE-RELATED"/>
    <property type="match status" value="1"/>
</dbReference>
<evidence type="ECO:0000259" key="6">
    <source>
        <dbReference type="Pfam" id="PF04101"/>
    </source>
</evidence>
<dbReference type="SUPFAM" id="SSF53756">
    <property type="entry name" value="UDP-Glycosyltransferase/glycogen phosphorylase"/>
    <property type="match status" value="1"/>
</dbReference>
<evidence type="ECO:0000256" key="4">
    <source>
        <dbReference type="ARBA" id="ARBA00022679"/>
    </source>
</evidence>
<dbReference type="GO" id="GO:0016758">
    <property type="term" value="F:hexosyltransferase activity"/>
    <property type="evidence" value="ECO:0007669"/>
    <property type="project" value="InterPro"/>
</dbReference>
<dbReference type="EMBL" id="CP026106">
    <property type="protein sequence ID" value="AUT71846.1"/>
    <property type="molecule type" value="Genomic_DNA"/>
</dbReference>
<keyword evidence="9" id="KW-1185">Reference proteome</keyword>
<feature type="domain" description="Glycosyl transferase family 28 C-terminal" evidence="6">
    <location>
        <begin position="1"/>
        <end position="136"/>
    </location>
</feature>
<dbReference type="RefSeq" id="WP_007579135.1">
    <property type="nucleotide sequence ID" value="NZ_AKAU01000052.1"/>
</dbReference>
<dbReference type="InterPro" id="IPR039042">
    <property type="entry name" value="Alg13-like"/>
</dbReference>
<dbReference type="Proteomes" id="UP000236649">
    <property type="component" value="Chromosome 2"/>
</dbReference>
<accession>A0AAN1MLU1</accession>
<dbReference type="Gene3D" id="3.40.50.2000">
    <property type="entry name" value="Glycogen Phosphorylase B"/>
    <property type="match status" value="1"/>
</dbReference>
<protein>
    <submittedName>
        <fullName evidence="7">Glycosyl transferase family 28</fullName>
    </submittedName>
    <submittedName>
        <fullName evidence="8">Glycosyltransferase 28 domain-containing protein</fullName>
    </submittedName>
</protein>
<dbReference type="PANTHER" id="PTHR12867:SF6">
    <property type="entry name" value="N-ACETYLGLUCOSAMINYLDIPHOSPHODOLICHOL N-ACETYLGLUCOSAMINYLTRANSFERASE"/>
    <property type="match status" value="1"/>
</dbReference>
<keyword evidence="5" id="KW-0256">Endoplasmic reticulum</keyword>
<proteinExistence type="inferred from homology"/>
<evidence type="ECO:0000256" key="5">
    <source>
        <dbReference type="ARBA" id="ARBA00022824"/>
    </source>
</evidence>